<keyword evidence="9" id="KW-0460">Magnesium</keyword>
<reference evidence="16" key="1">
    <citation type="journal article" date="2020" name="Nature">
        <title>Giant virus diversity and host interactions through global metagenomics.</title>
        <authorList>
            <person name="Schulz F."/>
            <person name="Roux S."/>
            <person name="Paez-Espino D."/>
            <person name="Jungbluth S."/>
            <person name="Walsh D.A."/>
            <person name="Denef V.J."/>
            <person name="McMahon K.D."/>
            <person name="Konstantinidis K.T."/>
            <person name="Eloe-Fadrosh E.A."/>
            <person name="Kyrpides N.C."/>
            <person name="Woyke T."/>
        </authorList>
    </citation>
    <scope>NUCLEOTIDE SEQUENCE</scope>
    <source>
        <strain evidence="16">GVMAG-M-3300023174-102</strain>
    </source>
</reference>
<dbReference type="InterPro" id="IPR014721">
    <property type="entry name" value="Ribsml_uS5_D2-typ_fold_subgr"/>
</dbReference>
<keyword evidence="11" id="KW-0238">DNA-binding</keyword>
<dbReference type="PROSITE" id="PS50880">
    <property type="entry name" value="TOPRIM"/>
    <property type="match status" value="1"/>
</dbReference>
<evidence type="ECO:0000313" key="16">
    <source>
        <dbReference type="EMBL" id="QHT09563.1"/>
    </source>
</evidence>
<evidence type="ECO:0000256" key="5">
    <source>
        <dbReference type="ARBA" id="ARBA00012895"/>
    </source>
</evidence>
<dbReference type="Gene3D" id="3.30.230.10">
    <property type="match status" value="1"/>
</dbReference>
<dbReference type="PANTHER" id="PTHR10169:SF38">
    <property type="entry name" value="DNA TOPOISOMERASE 2"/>
    <property type="match status" value="1"/>
</dbReference>
<evidence type="ECO:0000256" key="11">
    <source>
        <dbReference type="ARBA" id="ARBA00023125"/>
    </source>
</evidence>
<dbReference type="InterPro" id="IPR013758">
    <property type="entry name" value="Topo_IIA_A/C_ab"/>
</dbReference>
<dbReference type="SUPFAM" id="SSF56719">
    <property type="entry name" value="Type II DNA topoisomerase"/>
    <property type="match status" value="1"/>
</dbReference>
<dbReference type="SMART" id="SM00433">
    <property type="entry name" value="TOP2c"/>
    <property type="match status" value="1"/>
</dbReference>
<evidence type="ECO:0000256" key="4">
    <source>
        <dbReference type="ARBA" id="ARBA00011080"/>
    </source>
</evidence>
<dbReference type="InterPro" id="IPR020568">
    <property type="entry name" value="Ribosomal_Su5_D2-typ_SF"/>
</dbReference>
<evidence type="ECO:0000256" key="7">
    <source>
        <dbReference type="ARBA" id="ARBA00022741"/>
    </source>
</evidence>
<dbReference type="InterPro" id="IPR036890">
    <property type="entry name" value="HATPase_C_sf"/>
</dbReference>
<dbReference type="GO" id="GO:0000712">
    <property type="term" value="P:resolution of meiotic recombination intermediates"/>
    <property type="evidence" value="ECO:0007669"/>
    <property type="project" value="TreeGrafter"/>
</dbReference>
<evidence type="ECO:0000256" key="3">
    <source>
        <dbReference type="ARBA" id="ARBA00001946"/>
    </source>
</evidence>
<evidence type="ECO:0000256" key="13">
    <source>
        <dbReference type="SAM" id="Coils"/>
    </source>
</evidence>
<dbReference type="InterPro" id="IPR050634">
    <property type="entry name" value="DNA_Topoisomerase_II"/>
</dbReference>
<evidence type="ECO:0000259" key="14">
    <source>
        <dbReference type="PROSITE" id="PS50880"/>
    </source>
</evidence>
<keyword evidence="13" id="KW-0175">Coiled coil</keyword>
<comment type="cofactor">
    <cofactor evidence="3">
        <name>Mg(2+)</name>
        <dbReference type="ChEBI" id="CHEBI:18420"/>
    </cofactor>
</comment>
<name>A0A6C0CZA3_9ZZZZ</name>
<comment type="similarity">
    <text evidence="4">Belongs to the type II topoisomerase family.</text>
</comment>
<dbReference type="FunFam" id="3.90.199.10:FF:000002">
    <property type="entry name" value="DNA topoisomerase 2"/>
    <property type="match status" value="1"/>
</dbReference>
<dbReference type="FunFam" id="3.40.50.670:FF:000001">
    <property type="entry name" value="DNA topoisomerase 2"/>
    <property type="match status" value="1"/>
</dbReference>
<evidence type="ECO:0000256" key="6">
    <source>
        <dbReference type="ARBA" id="ARBA00022723"/>
    </source>
</evidence>
<proteinExistence type="inferred from homology"/>
<dbReference type="Gene3D" id="3.90.199.10">
    <property type="entry name" value="Topoisomerase II, domain 5"/>
    <property type="match status" value="1"/>
</dbReference>
<evidence type="ECO:0000256" key="12">
    <source>
        <dbReference type="ARBA" id="ARBA00023235"/>
    </source>
</evidence>
<keyword evidence="6" id="KW-0479">Metal-binding</keyword>
<dbReference type="GO" id="GO:0005524">
    <property type="term" value="F:ATP binding"/>
    <property type="evidence" value="ECO:0007669"/>
    <property type="project" value="UniProtKB-KW"/>
</dbReference>
<dbReference type="GO" id="GO:0003677">
    <property type="term" value="F:DNA binding"/>
    <property type="evidence" value="ECO:0007669"/>
    <property type="project" value="UniProtKB-KW"/>
</dbReference>
<dbReference type="InterPro" id="IPR031660">
    <property type="entry name" value="TOPRIM_C"/>
</dbReference>
<dbReference type="Pfam" id="PF00521">
    <property type="entry name" value="DNA_topoisoIV"/>
    <property type="match status" value="1"/>
</dbReference>
<dbReference type="Pfam" id="PF16898">
    <property type="entry name" value="TOPRIM_C"/>
    <property type="match status" value="1"/>
</dbReference>
<dbReference type="SMART" id="SM00434">
    <property type="entry name" value="TOP4c"/>
    <property type="match status" value="1"/>
</dbReference>
<dbReference type="AlphaFoldDB" id="A0A6C0CZA3"/>
<dbReference type="InterPro" id="IPR006171">
    <property type="entry name" value="TOPRIM_dom"/>
</dbReference>
<dbReference type="SUPFAM" id="SSF54211">
    <property type="entry name" value="Ribosomal protein S5 domain 2-like"/>
    <property type="match status" value="1"/>
</dbReference>
<dbReference type="InterPro" id="IPR001154">
    <property type="entry name" value="TopoII_euk"/>
</dbReference>
<dbReference type="PANTHER" id="PTHR10169">
    <property type="entry name" value="DNA TOPOISOMERASE/GYRASE"/>
    <property type="match status" value="1"/>
</dbReference>
<dbReference type="GO" id="GO:0000819">
    <property type="term" value="P:sister chromatid segregation"/>
    <property type="evidence" value="ECO:0007669"/>
    <property type="project" value="TreeGrafter"/>
</dbReference>
<dbReference type="GO" id="GO:0005634">
    <property type="term" value="C:nucleus"/>
    <property type="evidence" value="ECO:0007669"/>
    <property type="project" value="TreeGrafter"/>
</dbReference>
<feature type="coiled-coil region" evidence="13">
    <location>
        <begin position="1090"/>
        <end position="1117"/>
    </location>
</feature>
<evidence type="ECO:0000256" key="1">
    <source>
        <dbReference type="ARBA" id="ARBA00000185"/>
    </source>
</evidence>
<dbReference type="SUPFAM" id="SSF55874">
    <property type="entry name" value="ATPase domain of HSP90 chaperone/DNA topoisomerase II/histidine kinase"/>
    <property type="match status" value="1"/>
</dbReference>
<accession>A0A6C0CZA3</accession>
<evidence type="ECO:0000256" key="8">
    <source>
        <dbReference type="ARBA" id="ARBA00022840"/>
    </source>
</evidence>
<protein>
    <recommendedName>
        <fullName evidence="5">DNA topoisomerase (ATP-hydrolyzing)</fullName>
        <ecNumber evidence="5">5.6.2.2</ecNumber>
    </recommendedName>
</protein>
<evidence type="ECO:0000256" key="10">
    <source>
        <dbReference type="ARBA" id="ARBA00023029"/>
    </source>
</evidence>
<keyword evidence="12" id="KW-0413">Isomerase</keyword>
<dbReference type="GO" id="GO:0003918">
    <property type="term" value="F:DNA topoisomerase type II (double strand cut, ATP-hydrolyzing) activity"/>
    <property type="evidence" value="ECO:0007669"/>
    <property type="project" value="UniProtKB-EC"/>
</dbReference>
<dbReference type="Gene3D" id="3.30.565.10">
    <property type="entry name" value="Histidine kinase-like ATPase, C-terminal domain"/>
    <property type="match status" value="1"/>
</dbReference>
<dbReference type="GO" id="GO:0006265">
    <property type="term" value="P:DNA topological change"/>
    <property type="evidence" value="ECO:0007669"/>
    <property type="project" value="InterPro"/>
</dbReference>
<feature type="domain" description="Topo IIA-type catalytic" evidence="15">
    <location>
        <begin position="687"/>
        <end position="1127"/>
    </location>
</feature>
<sequence length="1155" mass="132244">MPPKKINNPVLDTNSKKKYVKKDPLEHVLLRPDMYIGSTKLRDQEEYIAIIENDDYKIIKKNIKTSPGIARIFIEVLSNAIDNAERSKNTKTPCTTIRVNISKKTGETSIWNDGDIIPVEMDEIEKCYNHSLIFGQLLTGSNYDDEEERLTSGRNGLGTKCTNIFSSKFSVKGLDPNNKKILTQTWTENMKTTTGPVIENTKLTKGYTEVQWILDFKQFGVSEYTDDIVNLYIKYVLDSAMLTKINIYLTTDEIQDKKILIKDLAQYAKLYDTPTDECLLIKTSTSEVVVTPASEFEAISFVNGIYTRNGGVHVNNWSEELFRPLVSKFNKKGKPQLTIKDIKQFFRIFVVCNIVNPAFSSQEKTLLESPNVVAEVKTTHVNAIMKWSIVEDIENIIRSKEMGVLKKSQSKKKFVKIEGYDPANEAGGKKALDCGLILCEGLSAKTYAVAGIEKGVYGKSGRNWWGILALRGKCLNVRNSSPAIIAKNNVISDLIQALGLKYDVDYKDDKHFKTLNYGQVMFLTDADVDGLHIESLLMNFFHSLFPTLLERPTPFLISMKTPIVRVFKPRGDLLFYDERKFREYAAQQTTNFKKKYYKGLGTTKPEDVPDTFGLKMIEYVNDADTNTNMNKVFNKKFADNRKEWLAQYNANNSISLDDEGEIVNMNISYFLNNETIKFSRDDCKRSIPNLIDGLKTSQRKVLFALKKKKLKYTGQSLKVAQLGGYVAEHSNYHHGEQNLYETIINMAQEFPGSNNIPLLYRDGMFGTRIAGGKDAASARYIYTKMDALTNLIFREEDDNLLQYIEDDGDSVEPYYYVPILPMLLVNGISCGIGTGWSCNIPAYNPLDIISCIRTWLDNDGEIFIEDPDTNATMTILPELTPWYRGFTGKIEKNDDHKYITYGICEKGPKNTTIITELPINMWTDKFKEICEDHIENKLLKSMKNYSSPKTVNFALTESDDGFNCSIESLKLHSYLYTSNMVLFDAQENIKKYNTVDEIINEFCKVRLELYAKRKKYILNTLKTEMKFLSNKERFIGEVIAKSLNIMNEKEDVILRELEKRKYDKQEKSNSSDEDTTTTNGYDYLLKLQVRTFTKDKIEQLKAEITVIKNKITDIENTTEKKMWLNELKEFEVEYTKWLKTMEAVPATGSTKKSKK</sequence>
<dbReference type="Gene3D" id="3.30.1490.30">
    <property type="match status" value="1"/>
</dbReference>
<dbReference type="EC" id="5.6.2.2" evidence="5"/>
<feature type="domain" description="Toprim" evidence="14">
    <location>
        <begin position="434"/>
        <end position="556"/>
    </location>
</feature>
<keyword evidence="8" id="KW-0067">ATP-binding</keyword>
<dbReference type="GO" id="GO:0046872">
    <property type="term" value="F:metal ion binding"/>
    <property type="evidence" value="ECO:0007669"/>
    <property type="project" value="UniProtKB-KW"/>
</dbReference>
<evidence type="ECO:0000259" key="15">
    <source>
        <dbReference type="PROSITE" id="PS52040"/>
    </source>
</evidence>
<dbReference type="InterPro" id="IPR013506">
    <property type="entry name" value="Topo_IIA_bsu_dom2"/>
</dbReference>
<dbReference type="InterPro" id="IPR002205">
    <property type="entry name" value="Topo_IIA_dom_A"/>
</dbReference>
<dbReference type="Gene3D" id="3.30.1360.40">
    <property type="match status" value="1"/>
</dbReference>
<keyword evidence="10" id="KW-0799">Topoisomerase</keyword>
<dbReference type="InterPro" id="IPR001241">
    <property type="entry name" value="Topo_IIA"/>
</dbReference>
<dbReference type="PROSITE" id="PS52040">
    <property type="entry name" value="TOPO_IIA"/>
    <property type="match status" value="1"/>
</dbReference>
<dbReference type="EMBL" id="MN739513">
    <property type="protein sequence ID" value="QHT09563.1"/>
    <property type="molecule type" value="Genomic_DNA"/>
</dbReference>
<dbReference type="PRINTS" id="PR01158">
    <property type="entry name" value="TOPISMRASEII"/>
</dbReference>
<comment type="cofactor">
    <cofactor evidence="2">
        <name>Ca(2+)</name>
        <dbReference type="ChEBI" id="CHEBI:29108"/>
    </cofactor>
</comment>
<evidence type="ECO:0000256" key="2">
    <source>
        <dbReference type="ARBA" id="ARBA00001913"/>
    </source>
</evidence>
<dbReference type="Pfam" id="PF00204">
    <property type="entry name" value="DNA_gyraseB"/>
    <property type="match status" value="1"/>
</dbReference>
<evidence type="ECO:0000256" key="9">
    <source>
        <dbReference type="ARBA" id="ARBA00022842"/>
    </source>
</evidence>
<dbReference type="Gene3D" id="1.10.268.10">
    <property type="entry name" value="Topoisomerase, domain 3"/>
    <property type="match status" value="1"/>
</dbReference>
<dbReference type="Gene3D" id="3.40.50.670">
    <property type="match status" value="1"/>
</dbReference>
<keyword evidence="7" id="KW-0547">Nucleotide-binding</keyword>
<dbReference type="InterPro" id="IPR013760">
    <property type="entry name" value="Topo_IIA-like_dom_sf"/>
</dbReference>
<dbReference type="InterPro" id="IPR013757">
    <property type="entry name" value="Topo_IIA_A_a_sf"/>
</dbReference>
<dbReference type="PRINTS" id="PR00418">
    <property type="entry name" value="TPI2FAMILY"/>
</dbReference>
<organism evidence="16">
    <name type="scientific">viral metagenome</name>
    <dbReference type="NCBI Taxonomy" id="1070528"/>
    <lineage>
        <taxon>unclassified sequences</taxon>
        <taxon>metagenomes</taxon>
        <taxon>organismal metagenomes</taxon>
    </lineage>
</organism>
<comment type="catalytic activity">
    <reaction evidence="1">
        <text>ATP-dependent breakage, passage and rejoining of double-stranded DNA.</text>
        <dbReference type="EC" id="5.6.2.2"/>
    </reaction>
</comment>
<dbReference type="InterPro" id="IPR013759">
    <property type="entry name" value="Topo_IIA_B_C"/>
</dbReference>